<evidence type="ECO:0000313" key="2">
    <source>
        <dbReference type="Proteomes" id="UP000092574"/>
    </source>
</evidence>
<sequence length="167" mass="19519">MRKKVDIRYTKSSIEVYYKGNRICSHKRFYGRRRQYSTILEHMPVNYHLYSEWDKARFLKWASGIGESTYQVIHGIFDSYRVKEQAYKGFLSLLKLADKYTSERLEHACKVALERIPSPRYKNIRLILESSNDKAASPSSQSSEMIHNESYSLVRGASYYGGGSHEK</sequence>
<proteinExistence type="predicted"/>
<reference evidence="1" key="1">
    <citation type="submission" date="2017-04" db="EMBL/GenBank/DDBJ databases">
        <title>Complete Genome Sequences of Twelve Strains of a Stable Defined Moderately Diverse Mouse Microbiota 2 (sDMDMm2).</title>
        <authorList>
            <person name="Uchimura Y."/>
            <person name="Wyss M."/>
            <person name="Brugiroux S."/>
            <person name="Limenitakis J.P."/>
            <person name="Stecher B."/>
            <person name="McCoy K.D."/>
            <person name="Macpherson A.J."/>
        </authorList>
    </citation>
    <scope>NUCLEOTIDE SEQUENCE</scope>
    <source>
        <strain evidence="1">YL58</strain>
    </source>
</reference>
<keyword evidence="2" id="KW-1185">Reference proteome</keyword>
<dbReference type="STRING" id="1796616.A4V09_22295"/>
<accession>A0A1C7IH50</accession>
<organism evidence="1 2">
    <name type="scientific">Blautia pseudococcoides</name>
    <dbReference type="NCBI Taxonomy" id="1796616"/>
    <lineage>
        <taxon>Bacteria</taxon>
        <taxon>Bacillati</taxon>
        <taxon>Bacillota</taxon>
        <taxon>Clostridia</taxon>
        <taxon>Lachnospirales</taxon>
        <taxon>Lachnospiraceae</taxon>
        <taxon>Blautia</taxon>
    </lineage>
</organism>
<protein>
    <recommendedName>
        <fullName evidence="3">Transposase</fullName>
    </recommendedName>
</protein>
<name>A0A1C7IH50_9FIRM</name>
<gene>
    <name evidence="1" type="ORF">A4V09_22295</name>
</gene>
<dbReference type="AlphaFoldDB" id="A0A1C7IH50"/>
<dbReference type="KEGG" id="byl:A4V09_22295"/>
<dbReference type="EMBL" id="CP015405">
    <property type="protein sequence ID" value="ANU78234.1"/>
    <property type="molecule type" value="Genomic_DNA"/>
</dbReference>
<dbReference type="RefSeq" id="WP_065544319.1">
    <property type="nucleotide sequence ID" value="NZ_CP065312.1"/>
</dbReference>
<evidence type="ECO:0000313" key="1">
    <source>
        <dbReference type="EMBL" id="ANU78234.1"/>
    </source>
</evidence>
<dbReference type="OrthoDB" id="3193769at2"/>
<evidence type="ECO:0008006" key="3">
    <source>
        <dbReference type="Google" id="ProtNLM"/>
    </source>
</evidence>
<dbReference type="Proteomes" id="UP000092574">
    <property type="component" value="Chromosome"/>
</dbReference>